<dbReference type="InterPro" id="IPR050239">
    <property type="entry name" value="Sigma-70_RNA_pol_init_factors"/>
</dbReference>
<dbReference type="PANTHER" id="PTHR30603">
    <property type="entry name" value="RNA POLYMERASE SIGMA FACTOR RPO"/>
    <property type="match status" value="1"/>
</dbReference>
<dbReference type="CDD" id="cd06171">
    <property type="entry name" value="Sigma70_r4"/>
    <property type="match status" value="1"/>
</dbReference>
<dbReference type="PROSITE" id="PS00716">
    <property type="entry name" value="SIGMA70_2"/>
    <property type="match status" value="1"/>
</dbReference>
<dbReference type="Pfam" id="PF04539">
    <property type="entry name" value="Sigma70_r3"/>
    <property type="match status" value="1"/>
</dbReference>
<protein>
    <recommendedName>
        <fullName evidence="2">RNA polymerase sigma factor</fullName>
    </recommendedName>
</protein>
<comment type="similarity">
    <text evidence="2">Belongs to the sigma-70 factor family.</text>
</comment>
<comment type="caution">
    <text evidence="5">The sequence shown here is derived from an EMBL/GenBank/DDBJ whole genome shotgun (WGS) entry which is preliminary data.</text>
</comment>
<gene>
    <name evidence="5" type="primary">sigG</name>
    <name evidence="5" type="ORF">KQI86_11505</name>
</gene>
<evidence type="ECO:0000313" key="6">
    <source>
        <dbReference type="Proteomes" id="UP000726170"/>
    </source>
</evidence>
<dbReference type="NCBIfam" id="TIGR02850">
    <property type="entry name" value="spore_sigG"/>
    <property type="match status" value="1"/>
</dbReference>
<keyword evidence="2" id="KW-0238">DNA-binding</keyword>
<dbReference type="NCBIfam" id="NF006071">
    <property type="entry name" value="PRK08215.1"/>
    <property type="match status" value="1"/>
</dbReference>
<dbReference type="InterPro" id="IPR007630">
    <property type="entry name" value="RNA_pol_sigma70_r4"/>
</dbReference>
<keyword evidence="2" id="KW-0804">Transcription</keyword>
<dbReference type="InterPro" id="IPR007627">
    <property type="entry name" value="RNA_pol_sigma70_r2"/>
</dbReference>
<evidence type="ECO:0000256" key="2">
    <source>
        <dbReference type="RuleBase" id="RU362124"/>
    </source>
</evidence>
<dbReference type="PROSITE" id="PS00715">
    <property type="entry name" value="SIGMA70_1"/>
    <property type="match status" value="1"/>
</dbReference>
<feature type="domain" description="RNA polymerase sigma-70" evidence="4">
    <location>
        <begin position="228"/>
        <end position="254"/>
    </location>
</feature>
<dbReference type="InterPro" id="IPR014284">
    <property type="entry name" value="RNA_pol_sigma-70_dom"/>
</dbReference>
<dbReference type="NCBIfam" id="NF004052">
    <property type="entry name" value="PRK05572.1"/>
    <property type="match status" value="1"/>
</dbReference>
<evidence type="ECO:0000313" key="5">
    <source>
        <dbReference type="EMBL" id="MBU5484963.1"/>
    </source>
</evidence>
<dbReference type="PANTHER" id="PTHR30603:SF17">
    <property type="entry name" value="RNA POLYMERASE SIGMA-G FACTOR"/>
    <property type="match status" value="1"/>
</dbReference>
<reference evidence="5 6" key="1">
    <citation type="submission" date="2021-06" db="EMBL/GenBank/DDBJ databases">
        <authorList>
            <person name="Sun Q."/>
            <person name="Li D."/>
        </authorList>
    </citation>
    <scope>NUCLEOTIDE SEQUENCE [LARGE SCALE GENOMIC DNA]</scope>
    <source>
        <strain evidence="5 6">MSJ-11</strain>
    </source>
</reference>
<dbReference type="RefSeq" id="WP_216439479.1">
    <property type="nucleotide sequence ID" value="NZ_JAHLQF010000002.1"/>
</dbReference>
<sequence length="258" mass="29640">MMINKVEICGVNTSKLPVLKEKEMIRLLKLMRDTGDNEARETFIKSNLRLVLSVIQRFNNRGENVDDLFQVGCIGLIKAIDNFDLSQNVKFSTYAVPMIIGEIRRYLRDNNSIRVSRSLRDIAYKALQVRDRLIAENNKEPTVAEIAKELEIPREEVVFALDAIQDPVSLFEPIYNDGGDAIFVMDQISDSKNLDDSWLENIAIKEAMKKLNDREKLILTLRFFDGRTQMEVAEEIGISQAQVSRLEKTALKHMKKYV</sequence>
<dbReference type="NCBIfam" id="TIGR02980">
    <property type="entry name" value="SigBFG"/>
    <property type="match status" value="1"/>
</dbReference>
<dbReference type="InterPro" id="IPR014322">
    <property type="entry name" value="RNA_pol_sigma-B/F/G"/>
</dbReference>
<dbReference type="EMBL" id="JAHLQF010000002">
    <property type="protein sequence ID" value="MBU5484963.1"/>
    <property type="molecule type" value="Genomic_DNA"/>
</dbReference>
<dbReference type="NCBIfam" id="TIGR02937">
    <property type="entry name" value="sigma70-ECF"/>
    <property type="match status" value="1"/>
</dbReference>
<keyword evidence="2" id="KW-0805">Transcription regulation</keyword>
<evidence type="ECO:0000256" key="1">
    <source>
        <dbReference type="ARBA" id="ARBA00022969"/>
    </source>
</evidence>
<proteinExistence type="inferred from homology"/>
<keyword evidence="2" id="KW-0731">Sigma factor</keyword>
<comment type="function">
    <text evidence="2">Sigma factors are initiation factors that promote the attachment of RNA polymerase to specific initiation sites and are then released.</text>
</comment>
<dbReference type="Pfam" id="PF04545">
    <property type="entry name" value="Sigma70_r4"/>
    <property type="match status" value="1"/>
</dbReference>
<evidence type="ECO:0000259" key="3">
    <source>
        <dbReference type="PROSITE" id="PS00715"/>
    </source>
</evidence>
<dbReference type="InterPro" id="IPR007624">
    <property type="entry name" value="RNA_pol_sigma70_r3"/>
</dbReference>
<evidence type="ECO:0000259" key="4">
    <source>
        <dbReference type="PROSITE" id="PS00716"/>
    </source>
</evidence>
<dbReference type="PIRSF" id="PIRSF000770">
    <property type="entry name" value="RNA_pol_sigma-SigE/K"/>
    <property type="match status" value="1"/>
</dbReference>
<keyword evidence="1" id="KW-0749">Sporulation</keyword>
<organism evidence="5 6">
    <name type="scientific">Clostridium mobile</name>
    <dbReference type="NCBI Taxonomy" id="2841512"/>
    <lineage>
        <taxon>Bacteria</taxon>
        <taxon>Bacillati</taxon>
        <taxon>Bacillota</taxon>
        <taxon>Clostridia</taxon>
        <taxon>Eubacteriales</taxon>
        <taxon>Clostridiaceae</taxon>
        <taxon>Clostridium</taxon>
    </lineage>
</organism>
<name>A0ABS6EIT8_9CLOT</name>
<feature type="domain" description="RNA polymerase sigma-70" evidence="3">
    <location>
        <begin position="67"/>
        <end position="80"/>
    </location>
</feature>
<dbReference type="Proteomes" id="UP000726170">
    <property type="component" value="Unassembled WGS sequence"/>
</dbReference>
<keyword evidence="6" id="KW-1185">Reference proteome</keyword>
<dbReference type="InterPro" id="IPR000943">
    <property type="entry name" value="RNA_pol_sigma70"/>
</dbReference>
<accession>A0ABS6EIT8</accession>
<dbReference type="InterPro" id="IPR014212">
    <property type="entry name" value="RNA_pol_sigma-G"/>
</dbReference>
<dbReference type="Pfam" id="PF04542">
    <property type="entry name" value="Sigma70_r2"/>
    <property type="match status" value="1"/>
</dbReference>